<proteinExistence type="predicted"/>
<evidence type="ECO:0000313" key="2">
    <source>
        <dbReference type="Proteomes" id="UP001218788"/>
    </source>
</evidence>
<dbReference type="EMBL" id="JAQQXP010000001">
    <property type="protein sequence ID" value="MDC8829631.1"/>
    <property type="molecule type" value="Genomic_DNA"/>
</dbReference>
<name>A0ABT5KZE1_9ALTE</name>
<organism evidence="1 2">
    <name type="scientific">Alteromonas gilva</name>
    <dbReference type="NCBI Taxonomy" id="2987522"/>
    <lineage>
        <taxon>Bacteria</taxon>
        <taxon>Pseudomonadati</taxon>
        <taxon>Pseudomonadota</taxon>
        <taxon>Gammaproteobacteria</taxon>
        <taxon>Alteromonadales</taxon>
        <taxon>Alteromonadaceae</taxon>
        <taxon>Alteromonas/Salinimonas group</taxon>
        <taxon>Alteromonas</taxon>
    </lineage>
</organism>
<accession>A0ABT5KZE1</accession>
<keyword evidence="2" id="KW-1185">Reference proteome</keyword>
<reference evidence="1 2" key="1">
    <citation type="submission" date="2022-10" db="EMBL/GenBank/DDBJ databases">
        <title>Alteromonas sp. chi3 Genome sequencing.</title>
        <authorList>
            <person name="Park S."/>
        </authorList>
    </citation>
    <scope>NUCLEOTIDE SEQUENCE [LARGE SCALE GENOMIC DNA]</scope>
    <source>
        <strain evidence="2">chi3</strain>
    </source>
</reference>
<gene>
    <name evidence="1" type="ORF">OIK42_02535</name>
</gene>
<sequence length="62" mass="7000">MFWYSEYTGHGPGLRSAMLQLFSGAGRLFNKHVAALVDVVPMSRDVVTARDKSIIHALWHEE</sequence>
<protein>
    <submittedName>
        <fullName evidence="1">Uncharacterized protein</fullName>
    </submittedName>
</protein>
<evidence type="ECO:0000313" key="1">
    <source>
        <dbReference type="EMBL" id="MDC8829631.1"/>
    </source>
</evidence>
<comment type="caution">
    <text evidence="1">The sequence shown here is derived from an EMBL/GenBank/DDBJ whole genome shotgun (WGS) entry which is preliminary data.</text>
</comment>
<dbReference type="Proteomes" id="UP001218788">
    <property type="component" value="Unassembled WGS sequence"/>
</dbReference>
<dbReference type="RefSeq" id="WP_273638109.1">
    <property type="nucleotide sequence ID" value="NZ_JAQQXP010000001.1"/>
</dbReference>